<dbReference type="PANTHER" id="PTHR42208:SF1">
    <property type="entry name" value="HEAVY METAL TRANSPORTER"/>
    <property type="match status" value="1"/>
</dbReference>
<evidence type="ECO:0000256" key="1">
    <source>
        <dbReference type="SAM" id="Phobius"/>
    </source>
</evidence>
<keyword evidence="1" id="KW-0812">Transmembrane</keyword>
<feature type="transmembrane region" description="Helical" evidence="1">
    <location>
        <begin position="58"/>
        <end position="80"/>
    </location>
</feature>
<dbReference type="Proteomes" id="UP000253061">
    <property type="component" value="Unassembled WGS sequence"/>
</dbReference>
<proteinExistence type="predicted"/>
<reference evidence="3 4" key="1">
    <citation type="submission" date="2014-07" db="EMBL/GenBank/DDBJ databases">
        <title>Draft genome sequence of Thalassospira profundimaris R8-17.</title>
        <authorList>
            <person name="Lai Q."/>
            <person name="Shao Z."/>
        </authorList>
    </citation>
    <scope>NUCLEOTIDE SEQUENCE [LARGE SCALE GENOMIC DNA]</scope>
    <source>
        <strain evidence="3 4">R8-17</strain>
    </source>
</reference>
<feature type="transmembrane region" description="Helical" evidence="1">
    <location>
        <begin position="230"/>
        <end position="259"/>
    </location>
</feature>
<dbReference type="PANTHER" id="PTHR42208">
    <property type="entry name" value="HEAVY METAL TRANSPORTER-RELATED"/>
    <property type="match status" value="1"/>
</dbReference>
<keyword evidence="1" id="KW-0472">Membrane</keyword>
<evidence type="ECO:0000259" key="2">
    <source>
        <dbReference type="Pfam" id="PF13386"/>
    </source>
</evidence>
<evidence type="ECO:0000313" key="3">
    <source>
        <dbReference type="EMBL" id="RCK23055.1"/>
    </source>
</evidence>
<feature type="transmembrane region" description="Helical" evidence="1">
    <location>
        <begin position="194"/>
        <end position="218"/>
    </location>
</feature>
<gene>
    <name evidence="3" type="ORF">TH6_08430</name>
</gene>
<dbReference type="AlphaFoldDB" id="A0A367VCW9"/>
<keyword evidence="1" id="KW-1133">Transmembrane helix</keyword>
<dbReference type="Pfam" id="PF13386">
    <property type="entry name" value="DsbD_2"/>
    <property type="match status" value="1"/>
</dbReference>
<organism evidence="3 4">
    <name type="scientific">Thalassospira profundimaris</name>
    <dbReference type="NCBI Taxonomy" id="502049"/>
    <lineage>
        <taxon>Bacteria</taxon>
        <taxon>Pseudomonadati</taxon>
        <taxon>Pseudomonadota</taxon>
        <taxon>Alphaproteobacteria</taxon>
        <taxon>Rhodospirillales</taxon>
        <taxon>Thalassospiraceae</taxon>
        <taxon>Thalassospira</taxon>
    </lineage>
</organism>
<sequence length="261" mass="26811">MSISYVIISGLLLGLASSLHCAGMCGAIASNILAACGLHKGPAKRQFRALVLMQAGRSTTYILAGLLVGGIGGAFDALLVTAGWQSVLRVLAGLVVIYSGLAVIGIAPALHHLDHLIPKFLFQTTLRPALAGIPATGHTSPAEQTFQSPNITPHAIRAGIGKFSLGAALGLTPCAMVYNALLTAMMTGTVARAGLFMACFALAALPAVVFAALGISFLKRSATRDYAGDFIRKMIACTLIAIGMLTLAEPAMGLIALCLPV</sequence>
<comment type="caution">
    <text evidence="3">The sequence shown here is derived from an EMBL/GenBank/DDBJ whole genome shotgun (WGS) entry which is preliminary data.</text>
</comment>
<dbReference type="EMBL" id="JPWB01000003">
    <property type="protein sequence ID" value="RCK23055.1"/>
    <property type="molecule type" value="Genomic_DNA"/>
</dbReference>
<dbReference type="RefSeq" id="WP_062957806.1">
    <property type="nucleotide sequence ID" value="NZ_JPWB01000003.1"/>
</dbReference>
<dbReference type="InterPro" id="IPR039447">
    <property type="entry name" value="UreH-like_TM_dom"/>
</dbReference>
<accession>A0A367VCW9</accession>
<feature type="transmembrane region" description="Helical" evidence="1">
    <location>
        <begin position="163"/>
        <end position="182"/>
    </location>
</feature>
<name>A0A367VCW9_9PROT</name>
<protein>
    <recommendedName>
        <fullName evidence="2">Urease accessory protein UreH-like transmembrane domain-containing protein</fullName>
    </recommendedName>
</protein>
<feature type="transmembrane region" description="Helical" evidence="1">
    <location>
        <begin position="87"/>
        <end position="110"/>
    </location>
</feature>
<feature type="domain" description="Urease accessory protein UreH-like transmembrane" evidence="2">
    <location>
        <begin position="11"/>
        <end position="244"/>
    </location>
</feature>
<evidence type="ECO:0000313" key="4">
    <source>
        <dbReference type="Proteomes" id="UP000253061"/>
    </source>
</evidence>